<feature type="transmembrane region" description="Helical" evidence="1">
    <location>
        <begin position="7"/>
        <end position="27"/>
    </location>
</feature>
<organism evidence="2">
    <name type="scientific">freshwater metagenome</name>
    <dbReference type="NCBI Taxonomy" id="449393"/>
    <lineage>
        <taxon>unclassified sequences</taxon>
        <taxon>metagenomes</taxon>
        <taxon>ecological metagenomes</taxon>
    </lineage>
</organism>
<feature type="transmembrane region" description="Helical" evidence="1">
    <location>
        <begin position="70"/>
        <end position="90"/>
    </location>
</feature>
<evidence type="ECO:0000313" key="2">
    <source>
        <dbReference type="EMBL" id="CAB4886827.1"/>
    </source>
</evidence>
<name>A0A6J7ETL2_9ZZZZ</name>
<evidence type="ECO:0000256" key="1">
    <source>
        <dbReference type="SAM" id="Phobius"/>
    </source>
</evidence>
<dbReference type="AlphaFoldDB" id="A0A6J7ETL2"/>
<feature type="transmembrane region" description="Helical" evidence="1">
    <location>
        <begin position="135"/>
        <end position="156"/>
    </location>
</feature>
<keyword evidence="1" id="KW-0472">Membrane</keyword>
<reference evidence="2" key="1">
    <citation type="submission" date="2020-05" db="EMBL/GenBank/DDBJ databases">
        <authorList>
            <person name="Chiriac C."/>
            <person name="Salcher M."/>
            <person name="Ghai R."/>
            <person name="Kavagutti S V."/>
        </authorList>
    </citation>
    <scope>NUCLEOTIDE SEQUENCE</scope>
</reference>
<accession>A0A6J7ETL2</accession>
<keyword evidence="1" id="KW-0812">Transmembrane</keyword>
<dbReference type="EMBL" id="CAFBLP010000075">
    <property type="protein sequence ID" value="CAB4886827.1"/>
    <property type="molecule type" value="Genomic_DNA"/>
</dbReference>
<keyword evidence="1" id="KW-1133">Transmembrane helix</keyword>
<feature type="transmembrane region" description="Helical" evidence="1">
    <location>
        <begin position="162"/>
        <end position="180"/>
    </location>
</feature>
<feature type="transmembrane region" description="Helical" evidence="1">
    <location>
        <begin position="39"/>
        <end position="58"/>
    </location>
</feature>
<gene>
    <name evidence="2" type="ORF">UFOPK3376_02390</name>
</gene>
<protein>
    <submittedName>
        <fullName evidence="2">Unannotated protein</fullName>
    </submittedName>
</protein>
<sequence>MSGRANAPLWLVRAVWLAQPLAFVTMLDDATAHLPDSGRVVVAVSAWTIWAAVLLAALVPSTVSITTGRLAAPMLLATAALCGVTGVAGWRLALGMGAAVVTTLVWFSGETGTALAQGSAYGSEQRFPLKPPVPLLVPMFVSWAVLCASTLGAIVLLANRSWGAGIVVLAVALAVAYFVGPRFHQLSRRWLVVVPAGVVVHDPMMLTENALFRTTQLAALHLAPADTEAADLTGGTPGAAIEIVLHQMDTIVRTGTRSDPAGTALHVLSVLVSPTRPGKVLTAAAGRRLPVG</sequence>
<proteinExistence type="predicted"/>